<keyword evidence="2" id="KW-1133">Transmembrane helix</keyword>
<keyword evidence="2" id="KW-0812">Transmembrane</keyword>
<feature type="domain" description="Ig-like" evidence="4">
    <location>
        <begin position="189"/>
        <end position="269"/>
    </location>
</feature>
<dbReference type="InterPro" id="IPR003599">
    <property type="entry name" value="Ig_sub"/>
</dbReference>
<dbReference type="Gene3D" id="2.60.40.10">
    <property type="entry name" value="Immunoglobulins"/>
    <property type="match status" value="2"/>
</dbReference>
<dbReference type="GO" id="GO:0050864">
    <property type="term" value="P:regulation of B cell activation"/>
    <property type="evidence" value="ECO:0007669"/>
    <property type="project" value="InterPro"/>
</dbReference>
<dbReference type="InterPro" id="IPR003598">
    <property type="entry name" value="Ig_sub2"/>
</dbReference>
<protein>
    <submittedName>
        <fullName evidence="6">Uncharacterized protein LOC121398165 isoform X1</fullName>
    </submittedName>
</protein>
<dbReference type="SUPFAM" id="SSF48726">
    <property type="entry name" value="Immunoglobulin"/>
    <property type="match status" value="3"/>
</dbReference>
<feature type="domain" description="Ig-like" evidence="4">
    <location>
        <begin position="16"/>
        <end position="94"/>
    </location>
</feature>
<feature type="region of interest" description="Disordered" evidence="1">
    <location>
        <begin position="391"/>
        <end position="443"/>
    </location>
</feature>
<evidence type="ECO:0000256" key="3">
    <source>
        <dbReference type="SAM" id="SignalP"/>
    </source>
</evidence>
<dbReference type="KEGG" id="xla:121398165"/>
<evidence type="ECO:0000256" key="1">
    <source>
        <dbReference type="SAM" id="MobiDB-lite"/>
    </source>
</evidence>
<dbReference type="PANTHER" id="PTHR16674">
    <property type="entry name" value="B-LYMPHOCYTE ANTIGEN CD19"/>
    <property type="match status" value="1"/>
</dbReference>
<dbReference type="AlphaFoldDB" id="A0A8J1LU67"/>
<name>A0A8J1LU67_XENLA</name>
<feature type="signal peptide" evidence="3">
    <location>
        <begin position="1"/>
        <end position="16"/>
    </location>
</feature>
<evidence type="ECO:0000313" key="6">
    <source>
        <dbReference type="RefSeq" id="XP_041432874.1"/>
    </source>
</evidence>
<evidence type="ECO:0000313" key="5">
    <source>
        <dbReference type="Proteomes" id="UP000186698"/>
    </source>
</evidence>
<evidence type="ECO:0000256" key="2">
    <source>
        <dbReference type="SAM" id="Phobius"/>
    </source>
</evidence>
<dbReference type="GO" id="GO:0002322">
    <property type="term" value="P:B cell proliferation involved in immune response"/>
    <property type="evidence" value="ECO:0007669"/>
    <property type="project" value="InterPro"/>
</dbReference>
<proteinExistence type="predicted"/>
<dbReference type="InterPro" id="IPR042341">
    <property type="entry name" value="CD19"/>
</dbReference>
<dbReference type="InterPro" id="IPR007110">
    <property type="entry name" value="Ig-like_dom"/>
</dbReference>
<gene>
    <name evidence="6" type="primary">LOC121398165</name>
</gene>
<keyword evidence="5" id="KW-1185">Reference proteome</keyword>
<accession>A0A8J1LU67</accession>
<dbReference type="CTD" id="121398165"/>
<feature type="transmembrane region" description="Helical" evidence="2">
    <location>
        <begin position="487"/>
        <end position="509"/>
    </location>
</feature>
<dbReference type="GeneID" id="121398165"/>
<dbReference type="PANTHER" id="PTHR16674:SF2">
    <property type="entry name" value="B-LYMPHOCYTE ANTIGEN CD19"/>
    <property type="match status" value="1"/>
</dbReference>
<dbReference type="PROSITE" id="PS50835">
    <property type="entry name" value="IG_LIKE"/>
    <property type="match status" value="2"/>
</dbReference>
<dbReference type="OrthoDB" id="9449216at2759"/>
<evidence type="ECO:0000259" key="4">
    <source>
        <dbReference type="PROSITE" id="PS50835"/>
    </source>
</evidence>
<dbReference type="GO" id="GO:0050853">
    <property type="term" value="P:B cell receptor signaling pathway"/>
    <property type="evidence" value="ECO:0007669"/>
    <property type="project" value="TreeGrafter"/>
</dbReference>
<feature type="transmembrane region" description="Helical" evidence="2">
    <location>
        <begin position="297"/>
        <end position="321"/>
    </location>
</feature>
<sequence length="532" mass="60225">MMYLLLLLCMCVASSPEISLDTTNMTVPMGGVALLPCKRINLPLNIMWKMEDGGNTNWMKLDLLSKVTDLNSALPSDLFLRNFTMMDSGIYDCTSQGQKLKSFLVKAKGKEQHYMTGMSKSNISLPCRVAMAGKSPTWLRRNRKIMNDRFNFKGTELEIVRLKHFDQDWYSCFSNGSTSHIYLQVLSSPSETPTSQKLEFDIGDMVALSCNVTHNWTQISWLRDSQPILSVERGIGAMLHQAAFIKGVPYLVIPSATLRDVGMYHCFANKLESRIWLNVGSSLPTHTGMEMFLKGRYWIIVAVAVAYMGFCSLITICYMLWRQKEEADSREAQSRFYKVSTVKRNVYFGSRSPKQDTDPKAMEMEYQNMTQMSPKGRDSDCYSDKSSFLGPSEDGGSYLEPNVGDTNLSDGDSYENADQELDAEESSEDGECYENASEEMKFESESKITTKPILLILIGFWGAMMVLSKEAKRNLISTKRWRNTELVPNWVMLLVQCYISVEMISLINLMHFPGLGHLVDKSRSHEPTNVLG</sequence>
<keyword evidence="2" id="KW-0472">Membrane</keyword>
<reference evidence="6" key="1">
    <citation type="submission" date="2025-08" db="UniProtKB">
        <authorList>
            <consortium name="RefSeq"/>
        </authorList>
    </citation>
    <scope>IDENTIFICATION</scope>
    <source>
        <strain evidence="6">J_2021</strain>
        <tissue evidence="6">Erythrocytes</tissue>
    </source>
</reference>
<organism evidence="5 6">
    <name type="scientific">Xenopus laevis</name>
    <name type="common">African clawed frog</name>
    <dbReference type="NCBI Taxonomy" id="8355"/>
    <lineage>
        <taxon>Eukaryota</taxon>
        <taxon>Metazoa</taxon>
        <taxon>Chordata</taxon>
        <taxon>Craniata</taxon>
        <taxon>Vertebrata</taxon>
        <taxon>Euteleostomi</taxon>
        <taxon>Amphibia</taxon>
        <taxon>Batrachia</taxon>
        <taxon>Anura</taxon>
        <taxon>Pipoidea</taxon>
        <taxon>Pipidae</taxon>
        <taxon>Xenopodinae</taxon>
        <taxon>Xenopus</taxon>
        <taxon>Xenopus</taxon>
    </lineage>
</organism>
<dbReference type="SMART" id="SM00408">
    <property type="entry name" value="IGc2"/>
    <property type="match status" value="2"/>
</dbReference>
<dbReference type="InterPro" id="IPR036179">
    <property type="entry name" value="Ig-like_dom_sf"/>
</dbReference>
<dbReference type="InterPro" id="IPR013783">
    <property type="entry name" value="Ig-like_fold"/>
</dbReference>
<dbReference type="RefSeq" id="XP_041432874.1">
    <property type="nucleotide sequence ID" value="XM_041576940.1"/>
</dbReference>
<keyword evidence="3" id="KW-0732">Signal</keyword>
<dbReference type="SMART" id="SM00409">
    <property type="entry name" value="IG"/>
    <property type="match status" value="3"/>
</dbReference>
<feature type="compositionally biased region" description="Acidic residues" evidence="1">
    <location>
        <begin position="412"/>
        <end position="432"/>
    </location>
</feature>
<dbReference type="GO" id="GO:0009897">
    <property type="term" value="C:external side of plasma membrane"/>
    <property type="evidence" value="ECO:0007669"/>
    <property type="project" value="TreeGrafter"/>
</dbReference>
<feature type="chain" id="PRO_5035176472" evidence="3">
    <location>
        <begin position="17"/>
        <end position="532"/>
    </location>
</feature>
<dbReference type="Proteomes" id="UP000186698">
    <property type="component" value="Chromosome 9_10L"/>
</dbReference>